<feature type="region of interest" description="Disordered" evidence="8">
    <location>
        <begin position="1"/>
        <end position="45"/>
    </location>
</feature>
<evidence type="ECO:0000256" key="6">
    <source>
        <dbReference type="ARBA" id="ARBA00033740"/>
    </source>
</evidence>
<dbReference type="EMBL" id="HBHL01014524">
    <property type="protein sequence ID" value="CAD9720667.1"/>
    <property type="molecule type" value="Transcribed_RNA"/>
</dbReference>
<keyword evidence="5" id="KW-0460">Magnesium</keyword>
<dbReference type="FunFam" id="1.10.600.10:FF:000021">
    <property type="entry name" value="Farnesyl pyrophosphate synthase"/>
    <property type="match status" value="1"/>
</dbReference>
<keyword evidence="3 7" id="KW-0808">Transferase</keyword>
<dbReference type="AlphaFoldDB" id="A0A7S2T8D1"/>
<dbReference type="GO" id="GO:0004337">
    <property type="term" value="F:(2E,6E)-farnesyl diphosphate synthase activity"/>
    <property type="evidence" value="ECO:0007669"/>
    <property type="project" value="TreeGrafter"/>
</dbReference>
<dbReference type="PANTHER" id="PTHR11525:SF0">
    <property type="entry name" value="FARNESYL PYROPHOSPHATE SYNTHASE"/>
    <property type="match status" value="1"/>
</dbReference>
<dbReference type="SFLD" id="SFLDS00005">
    <property type="entry name" value="Isoprenoid_Synthase_Type_I"/>
    <property type="match status" value="1"/>
</dbReference>
<comment type="pathway">
    <text evidence="6">Pheromone biosynthesis.</text>
</comment>
<dbReference type="SUPFAM" id="SSF48576">
    <property type="entry name" value="Terpenoid synthases"/>
    <property type="match status" value="1"/>
</dbReference>
<comment type="similarity">
    <text evidence="2 7">Belongs to the FPP/GGPP synthase family.</text>
</comment>
<evidence type="ECO:0000256" key="2">
    <source>
        <dbReference type="ARBA" id="ARBA00006706"/>
    </source>
</evidence>
<dbReference type="Pfam" id="PF00348">
    <property type="entry name" value="polyprenyl_synt"/>
    <property type="match status" value="1"/>
</dbReference>
<organism evidence="9">
    <name type="scientific">Chloropicon primus</name>
    <dbReference type="NCBI Taxonomy" id="1764295"/>
    <lineage>
        <taxon>Eukaryota</taxon>
        <taxon>Viridiplantae</taxon>
        <taxon>Chlorophyta</taxon>
        <taxon>Chloropicophyceae</taxon>
        <taxon>Chloropicales</taxon>
        <taxon>Chloropicaceae</taxon>
        <taxon>Chloropicon</taxon>
    </lineage>
</organism>
<dbReference type="InterPro" id="IPR000092">
    <property type="entry name" value="Polyprenyl_synt"/>
</dbReference>
<accession>A0A7S2T8D1</accession>
<comment type="cofactor">
    <cofactor evidence="1">
        <name>Mg(2+)</name>
        <dbReference type="ChEBI" id="CHEBI:18420"/>
    </cofactor>
</comment>
<reference evidence="9" key="1">
    <citation type="submission" date="2021-01" db="EMBL/GenBank/DDBJ databases">
        <authorList>
            <person name="Corre E."/>
            <person name="Pelletier E."/>
            <person name="Niang G."/>
            <person name="Scheremetjew M."/>
            <person name="Finn R."/>
            <person name="Kale V."/>
            <person name="Holt S."/>
            <person name="Cochrane G."/>
            <person name="Meng A."/>
            <person name="Brown T."/>
            <person name="Cohen L."/>
        </authorList>
    </citation>
    <scope>NUCLEOTIDE SEQUENCE</scope>
    <source>
        <strain evidence="9">CCMP1205</strain>
    </source>
</reference>
<evidence type="ECO:0000256" key="5">
    <source>
        <dbReference type="ARBA" id="ARBA00022842"/>
    </source>
</evidence>
<evidence type="ECO:0000256" key="1">
    <source>
        <dbReference type="ARBA" id="ARBA00001946"/>
    </source>
</evidence>
<evidence type="ECO:0000256" key="4">
    <source>
        <dbReference type="ARBA" id="ARBA00022723"/>
    </source>
</evidence>
<evidence type="ECO:0000313" key="9">
    <source>
        <dbReference type="EMBL" id="CAD9720667.1"/>
    </source>
</evidence>
<dbReference type="PROSITE" id="PS00723">
    <property type="entry name" value="POLYPRENYL_SYNTHASE_1"/>
    <property type="match status" value="1"/>
</dbReference>
<dbReference type="PANTHER" id="PTHR11525">
    <property type="entry name" value="FARNESYL-PYROPHOSPHATE SYNTHETASE"/>
    <property type="match status" value="1"/>
</dbReference>
<proteinExistence type="inferred from homology"/>
<dbReference type="GO" id="GO:0046872">
    <property type="term" value="F:metal ion binding"/>
    <property type="evidence" value="ECO:0007669"/>
    <property type="project" value="UniProtKB-KW"/>
</dbReference>
<dbReference type="GO" id="GO:0042811">
    <property type="term" value="P:pheromone biosynthetic process"/>
    <property type="evidence" value="ECO:0007669"/>
    <property type="project" value="UniProtKB-ARBA"/>
</dbReference>
<name>A0A7S2T8D1_9CHLO</name>
<evidence type="ECO:0000256" key="7">
    <source>
        <dbReference type="RuleBase" id="RU004466"/>
    </source>
</evidence>
<keyword evidence="4" id="KW-0479">Metal-binding</keyword>
<dbReference type="InterPro" id="IPR008949">
    <property type="entry name" value="Isoprenoid_synthase_dom_sf"/>
</dbReference>
<dbReference type="InterPro" id="IPR033749">
    <property type="entry name" value="Polyprenyl_synt_CS"/>
</dbReference>
<feature type="compositionally biased region" description="Basic and acidic residues" evidence="8">
    <location>
        <begin position="1"/>
        <end position="33"/>
    </location>
</feature>
<evidence type="ECO:0000256" key="8">
    <source>
        <dbReference type="SAM" id="MobiDB-lite"/>
    </source>
</evidence>
<evidence type="ECO:0008006" key="10">
    <source>
        <dbReference type="Google" id="ProtNLM"/>
    </source>
</evidence>
<evidence type="ECO:0000256" key="3">
    <source>
        <dbReference type="ARBA" id="ARBA00022679"/>
    </source>
</evidence>
<dbReference type="SFLD" id="SFLDG01017">
    <property type="entry name" value="Polyprenyl_Transferase_Like"/>
    <property type="match status" value="1"/>
</dbReference>
<dbReference type="GO" id="GO:0005737">
    <property type="term" value="C:cytoplasm"/>
    <property type="evidence" value="ECO:0007669"/>
    <property type="project" value="TreeGrafter"/>
</dbReference>
<dbReference type="GO" id="GO:0045337">
    <property type="term" value="P:farnesyl diphosphate biosynthetic process"/>
    <property type="evidence" value="ECO:0007669"/>
    <property type="project" value="TreeGrafter"/>
</dbReference>
<dbReference type="GO" id="GO:0004161">
    <property type="term" value="F:dimethylallyltranstransferase activity"/>
    <property type="evidence" value="ECO:0007669"/>
    <property type="project" value="TreeGrafter"/>
</dbReference>
<protein>
    <recommendedName>
        <fullName evidence="10">Farnesyl pyrophosphate synthase</fullName>
    </recommendedName>
</protein>
<dbReference type="CDD" id="cd00685">
    <property type="entry name" value="Trans_IPPS_HT"/>
    <property type="match status" value="1"/>
</dbReference>
<dbReference type="InterPro" id="IPR039702">
    <property type="entry name" value="FPS1-like"/>
</dbReference>
<gene>
    <name evidence="9" type="ORF">CPRI1469_LOCUS9540</name>
</gene>
<sequence length="386" mass="44786">MISEREAATTTTKRERERERREGKGRERGREMSEQPPTKQRKVEDAKVSKEAFLAVFENLAKDVLDDEFVKRQPEYAQKWISFMQSYNVPKGKLNRGMAVLDGLLTIKPDLTEAEVEEANILGWCIEWLQAFFLVADDLMDDSVTRRGQPCWYKRKEVGTVACNDSIFLEASIYRILKKHFRTKPYYVQLLDLFLETTFQTSTGQLLDLITAPPGVVDLSKYEMKTYNTIVEFKTAYYSFYLPLACGMVLGGVDKEEAFESCKEICVEMGTYFQAQDDYLDCFGDPEVIGKIGTDIEDNKCGWLICKGLEKMNEAQKKTIQENYGKKDPSCVAKIKAVYREIDVEKDFKEYENESYKRLQELIERQTFVPAGLYMKLLKKIYKRQK</sequence>
<dbReference type="Gene3D" id="1.10.600.10">
    <property type="entry name" value="Farnesyl Diphosphate Synthase"/>
    <property type="match status" value="1"/>
</dbReference>